<dbReference type="Pfam" id="PF00929">
    <property type="entry name" value="RNase_T"/>
    <property type="match status" value="1"/>
</dbReference>
<dbReference type="GO" id="GO:0008270">
    <property type="term" value="F:zinc ion binding"/>
    <property type="evidence" value="ECO:0007669"/>
    <property type="project" value="UniProtKB-KW"/>
</dbReference>
<accession>A0A9W7AI51</accession>
<gene>
    <name evidence="8" type="ORF">TL16_g05390</name>
</gene>
<dbReference type="InterPro" id="IPR013083">
    <property type="entry name" value="Znf_RING/FYVE/PHD"/>
</dbReference>
<dbReference type="Pfam" id="PF13920">
    <property type="entry name" value="zf-C3HC4_3"/>
    <property type="match status" value="1"/>
</dbReference>
<keyword evidence="5" id="KW-0175">Coiled coil</keyword>
<dbReference type="Proteomes" id="UP001162640">
    <property type="component" value="Unassembled WGS sequence"/>
</dbReference>
<evidence type="ECO:0000256" key="5">
    <source>
        <dbReference type="SAM" id="Coils"/>
    </source>
</evidence>
<keyword evidence="1" id="KW-0540">Nuclease</keyword>
<dbReference type="InterPro" id="IPR012337">
    <property type="entry name" value="RNaseH-like_sf"/>
</dbReference>
<keyword evidence="4" id="KW-0479">Metal-binding</keyword>
<dbReference type="EMBL" id="BLQM01000156">
    <property type="protein sequence ID" value="GMH70350.1"/>
    <property type="molecule type" value="Genomic_DNA"/>
</dbReference>
<dbReference type="PANTHER" id="PTHR23044">
    <property type="entry name" value="3'-5' EXONUCLEASE ERI1-RELATED"/>
    <property type="match status" value="1"/>
</dbReference>
<protein>
    <recommendedName>
        <fullName evidence="7">RING-type domain-containing protein</fullName>
    </recommendedName>
</protein>
<dbReference type="Gene3D" id="3.30.40.10">
    <property type="entry name" value="Zinc/RING finger domain, C3HC4 (zinc finger)"/>
    <property type="match status" value="1"/>
</dbReference>
<dbReference type="InterPro" id="IPR013520">
    <property type="entry name" value="Ribonucl_H"/>
</dbReference>
<evidence type="ECO:0000259" key="7">
    <source>
        <dbReference type="PROSITE" id="PS50089"/>
    </source>
</evidence>
<name>A0A9W7AI51_9STRA</name>
<reference evidence="9" key="1">
    <citation type="journal article" date="2023" name="Commun. Biol.">
        <title>Genome analysis of Parmales, the sister group of diatoms, reveals the evolutionary specialization of diatoms from phago-mixotrophs to photoautotrophs.</title>
        <authorList>
            <person name="Ban H."/>
            <person name="Sato S."/>
            <person name="Yoshikawa S."/>
            <person name="Yamada K."/>
            <person name="Nakamura Y."/>
            <person name="Ichinomiya M."/>
            <person name="Sato N."/>
            <person name="Blanc-Mathieu R."/>
            <person name="Endo H."/>
            <person name="Kuwata A."/>
            <person name="Ogata H."/>
        </authorList>
    </citation>
    <scope>NUCLEOTIDE SEQUENCE [LARGE SCALE GENOMIC DNA]</scope>
</reference>
<keyword evidence="4" id="KW-0862">Zinc</keyword>
<evidence type="ECO:0000256" key="2">
    <source>
        <dbReference type="ARBA" id="ARBA00022801"/>
    </source>
</evidence>
<dbReference type="Gene3D" id="3.30.420.10">
    <property type="entry name" value="Ribonuclease H-like superfamily/Ribonuclease H"/>
    <property type="match status" value="1"/>
</dbReference>
<evidence type="ECO:0000256" key="4">
    <source>
        <dbReference type="PROSITE-ProRule" id="PRU00175"/>
    </source>
</evidence>
<dbReference type="PROSITE" id="PS50089">
    <property type="entry name" value="ZF_RING_2"/>
    <property type="match status" value="1"/>
</dbReference>
<dbReference type="GO" id="GO:0000175">
    <property type="term" value="F:3'-5'-RNA exonuclease activity"/>
    <property type="evidence" value="ECO:0007669"/>
    <property type="project" value="InterPro"/>
</dbReference>
<dbReference type="GO" id="GO:0003676">
    <property type="term" value="F:nucleic acid binding"/>
    <property type="evidence" value="ECO:0007669"/>
    <property type="project" value="InterPro"/>
</dbReference>
<keyword evidence="2" id="KW-0378">Hydrolase</keyword>
<dbReference type="AlphaFoldDB" id="A0A9W7AI51"/>
<dbReference type="PANTHER" id="PTHR23044:SF61">
    <property type="entry name" value="3'-5' EXORIBONUCLEASE 1-RELATED"/>
    <property type="match status" value="1"/>
</dbReference>
<feature type="compositionally biased region" description="Low complexity" evidence="6">
    <location>
        <begin position="35"/>
        <end position="51"/>
    </location>
</feature>
<keyword evidence="3" id="KW-0269">Exonuclease</keyword>
<dbReference type="InterPro" id="IPR001841">
    <property type="entry name" value="Znf_RING"/>
</dbReference>
<feature type="domain" description="RING-type" evidence="7">
    <location>
        <begin position="638"/>
        <end position="673"/>
    </location>
</feature>
<comment type="caution">
    <text evidence="8">The sequence shown here is derived from an EMBL/GenBank/DDBJ whole genome shotgun (WGS) entry which is preliminary data.</text>
</comment>
<evidence type="ECO:0000313" key="8">
    <source>
        <dbReference type="EMBL" id="GMH70350.1"/>
    </source>
</evidence>
<evidence type="ECO:0000256" key="6">
    <source>
        <dbReference type="SAM" id="MobiDB-lite"/>
    </source>
</evidence>
<evidence type="ECO:0000256" key="3">
    <source>
        <dbReference type="ARBA" id="ARBA00022839"/>
    </source>
</evidence>
<keyword evidence="4" id="KW-0863">Zinc-finger</keyword>
<feature type="coiled-coil region" evidence="5">
    <location>
        <begin position="581"/>
        <end position="615"/>
    </location>
</feature>
<dbReference type="CDD" id="cd06133">
    <property type="entry name" value="ERI-1_3'hExo_like"/>
    <property type="match status" value="1"/>
</dbReference>
<organism evidence="8 9">
    <name type="scientific">Triparma laevis f. inornata</name>
    <dbReference type="NCBI Taxonomy" id="1714386"/>
    <lineage>
        <taxon>Eukaryota</taxon>
        <taxon>Sar</taxon>
        <taxon>Stramenopiles</taxon>
        <taxon>Ochrophyta</taxon>
        <taxon>Bolidophyceae</taxon>
        <taxon>Parmales</taxon>
        <taxon>Triparmaceae</taxon>
        <taxon>Triparma</taxon>
    </lineage>
</organism>
<dbReference type="InterPro" id="IPR047201">
    <property type="entry name" value="ERI-1_3'hExo-like"/>
</dbReference>
<feature type="region of interest" description="Disordered" evidence="6">
    <location>
        <begin position="35"/>
        <end position="54"/>
    </location>
</feature>
<dbReference type="InterPro" id="IPR036397">
    <property type="entry name" value="RNaseH_sf"/>
</dbReference>
<evidence type="ECO:0000256" key="1">
    <source>
        <dbReference type="ARBA" id="ARBA00022722"/>
    </source>
</evidence>
<proteinExistence type="predicted"/>
<dbReference type="InterPro" id="IPR051274">
    <property type="entry name" value="3-5_Exoribonuclease"/>
</dbReference>
<evidence type="ECO:0000313" key="9">
    <source>
        <dbReference type="Proteomes" id="UP001162640"/>
    </source>
</evidence>
<dbReference type="SUPFAM" id="SSF53098">
    <property type="entry name" value="Ribonuclease H-like"/>
    <property type="match status" value="1"/>
</dbReference>
<dbReference type="SMART" id="SM00479">
    <property type="entry name" value="EXOIII"/>
    <property type="match status" value="1"/>
</dbReference>
<sequence>MPDGHLLIEWDNVMWPDEAVEIELIEKLYGPLGTKTSETTSETSATSTSTTDPAVSSLNSALEILNNTYIPACLFFITTRGDLLKAKQTAIMQSKAFFNKYIKPLSAEMSLSAAAKADLEILVREAESNTCYDVAYMVESFVGTSMNMGQSVKLRKWFSTHSQGSNLASAIENCAVLLTSNKLVASADLEALREKIGVFMAGINRIPQGYRAKSPAHPHLPFYGRIEQAMNAVKSYDPDDDICIVEAPAAVVKEVHSVELEEVRTMSVTTTTTTTTTKTQTQKRSLNMTAGGNSALDLLKAPTKEDIRGNGKRRKGLDLTPTEFKFLVVLDYEGTCDDKKQPAAFNAKTKRAITETGQFQSSKSTIKPHAEIIEWGCVLVDMTRPAVIVSKFQEFVKPKHNPTLTTFCKDLTAIKQKQVDEGSSLKAAIAHFETWLRSNGVQVDANDVEYDFADSRKNPLSYAIVTWSDTDLGSTLNKQMMGEGLSRRRHFDSWINLKLAYKRVYGREPHGLRNCVEAIGVKFERRAHSGLVDAENTAAIVLDMVNQQKYKSFTSTTSFLDADGSMIRAKGKRIENIAMAVGNTNKGEEEEEEEMDKQEKEVLRVKEEEHKFKRQNANNEAYLDGQFIEDDYDFDGECVCCLDNTRDTVLMPCKCTVICSGCVENFEFCPNCQRKIERSRKVKNRKKKIIKHA</sequence>